<name>A0A812N7Y6_9DINO</name>
<dbReference type="EMBL" id="CAJNDS010001835">
    <property type="protein sequence ID" value="CAE7283606.1"/>
    <property type="molecule type" value="Genomic_DNA"/>
</dbReference>
<reference evidence="1" key="1">
    <citation type="submission" date="2021-02" db="EMBL/GenBank/DDBJ databases">
        <authorList>
            <person name="Dougan E. K."/>
            <person name="Rhodes N."/>
            <person name="Thang M."/>
            <person name="Chan C."/>
        </authorList>
    </citation>
    <scope>NUCLEOTIDE SEQUENCE</scope>
</reference>
<sequence length="403" mass="44926">MDGRVSIEIQRACGFSSSEYRLFDITTRVLGFRRIRPYVKCRLEWGPTSTEMQSTSFVEAPGDESWFDWGDKLAFPVRSDFWKASRFKVVAEVFDKRELQGVVRGDSFIGTGEIFLDPNTVASSPQQGLKVLREGKSAGELILAITMEAPDQARAIMAASTSCPLTSVAHALAQVLRAPNAVDLLMAARPPMLELSEDTESEVRRLFQAWVHRFCQQTLQLSGGETDEQTIGALWKLARSAQEIVACCVRSSTDDVQDIVVAWLRSFFTGCAGKEAHLNEARLRGLLTMREQTGAGHANPREELLRMGVNVDNLRNDMQNAVLARFKEAEQGSEEEVFTCEQIVQDGRAMPGLSVVLRRCPGSDSGFNVFIYHTDSIRKWQANFSYDPCTRAALRAEDILPIC</sequence>
<protein>
    <recommendedName>
        <fullName evidence="3">C2 domain-containing protein</fullName>
    </recommendedName>
</protein>
<comment type="caution">
    <text evidence="1">The sequence shown here is derived from an EMBL/GenBank/DDBJ whole genome shotgun (WGS) entry which is preliminary data.</text>
</comment>
<organism evidence="1 2">
    <name type="scientific">Symbiodinium natans</name>
    <dbReference type="NCBI Taxonomy" id="878477"/>
    <lineage>
        <taxon>Eukaryota</taxon>
        <taxon>Sar</taxon>
        <taxon>Alveolata</taxon>
        <taxon>Dinophyceae</taxon>
        <taxon>Suessiales</taxon>
        <taxon>Symbiodiniaceae</taxon>
        <taxon>Symbiodinium</taxon>
    </lineage>
</organism>
<evidence type="ECO:0000313" key="1">
    <source>
        <dbReference type="EMBL" id="CAE7283606.1"/>
    </source>
</evidence>
<dbReference type="OrthoDB" id="408666at2759"/>
<accession>A0A812N7Y6</accession>
<evidence type="ECO:0000313" key="2">
    <source>
        <dbReference type="Proteomes" id="UP000604046"/>
    </source>
</evidence>
<keyword evidence="2" id="KW-1185">Reference proteome</keyword>
<dbReference type="AlphaFoldDB" id="A0A812N7Y6"/>
<gene>
    <name evidence="1" type="ORF">SNAT2548_LOCUS15031</name>
</gene>
<proteinExistence type="predicted"/>
<evidence type="ECO:0008006" key="3">
    <source>
        <dbReference type="Google" id="ProtNLM"/>
    </source>
</evidence>
<dbReference type="Proteomes" id="UP000604046">
    <property type="component" value="Unassembled WGS sequence"/>
</dbReference>